<keyword evidence="2" id="KW-0413">Isomerase</keyword>
<dbReference type="Pfam" id="PF01261">
    <property type="entry name" value="AP_endonuc_2"/>
    <property type="match status" value="1"/>
</dbReference>
<dbReference type="Gene3D" id="3.20.20.150">
    <property type="entry name" value="Divalent-metal-dependent TIM barrel enzymes"/>
    <property type="match status" value="1"/>
</dbReference>
<reference evidence="2 3" key="1">
    <citation type="submission" date="2018-12" db="EMBL/GenBank/DDBJ databases">
        <authorList>
            <person name="Criscuolo A."/>
        </authorList>
    </citation>
    <scope>NUCLEOTIDE SEQUENCE [LARGE SCALE GENOMIC DNA]</scope>
    <source>
        <strain evidence="2">ACIP1116241</strain>
    </source>
</reference>
<protein>
    <submittedName>
        <fullName evidence="2">Xylose isomerase-like TIM barrel</fullName>
    </submittedName>
</protein>
<dbReference type="EMBL" id="UZWE01000029">
    <property type="protein sequence ID" value="VDS08742.1"/>
    <property type="molecule type" value="Genomic_DNA"/>
</dbReference>
<dbReference type="InterPro" id="IPR036237">
    <property type="entry name" value="Xyl_isomerase-like_sf"/>
</dbReference>
<dbReference type="InterPro" id="IPR050312">
    <property type="entry name" value="IolE/XylAMocC-like"/>
</dbReference>
<evidence type="ECO:0000313" key="3">
    <source>
        <dbReference type="Proteomes" id="UP000270743"/>
    </source>
</evidence>
<dbReference type="GO" id="GO:0016853">
    <property type="term" value="F:isomerase activity"/>
    <property type="evidence" value="ECO:0007669"/>
    <property type="project" value="UniProtKB-KW"/>
</dbReference>
<dbReference type="RefSeq" id="WP_126154397.1">
    <property type="nucleotide sequence ID" value="NZ_UZWE01000029.1"/>
</dbReference>
<dbReference type="PANTHER" id="PTHR12110">
    <property type="entry name" value="HYDROXYPYRUVATE ISOMERASE"/>
    <property type="match status" value="1"/>
</dbReference>
<proteinExistence type="predicted"/>
<dbReference type="SUPFAM" id="SSF51658">
    <property type="entry name" value="Xylose isomerase-like"/>
    <property type="match status" value="1"/>
</dbReference>
<organism evidence="2 3">
    <name type="scientific">Paracoccus haematequi</name>
    <dbReference type="NCBI Taxonomy" id="2491866"/>
    <lineage>
        <taxon>Bacteria</taxon>
        <taxon>Pseudomonadati</taxon>
        <taxon>Pseudomonadota</taxon>
        <taxon>Alphaproteobacteria</taxon>
        <taxon>Rhodobacterales</taxon>
        <taxon>Paracoccaceae</taxon>
        <taxon>Paracoccus</taxon>
    </lineage>
</organism>
<evidence type="ECO:0000313" key="2">
    <source>
        <dbReference type="EMBL" id="VDS08742.1"/>
    </source>
</evidence>
<dbReference type="OrthoDB" id="256906at2"/>
<dbReference type="InterPro" id="IPR013022">
    <property type="entry name" value="Xyl_isomerase-like_TIM-brl"/>
</dbReference>
<accession>A0A447IMH1</accession>
<evidence type="ECO:0000259" key="1">
    <source>
        <dbReference type="Pfam" id="PF01261"/>
    </source>
</evidence>
<dbReference type="AlphaFoldDB" id="A0A447IMH1"/>
<sequence length="271" mass="29822">MKLGLGSYAFRWNIGIGDKQPATPMTAMEVLEIAHGHGLSVVQYADNLPLDRLSADEHRALKARADEYGMTLELGTQSFDAAELARYIPIGQRIGSSILRVALDAEDALIPVPDLAAQLRELLPDGKAAGLRFAIENHFNYPSPRMVQLLDAVADDALGVCLDVANSICAGEWPMETVRMLAPYAINLHFKDYQITPDPYGVGFRIHGTPLGEGRAELAQVLDALSDRDPDMSVILEHWLPHGDDMQATRRLEFDWLDRTVAAAKRLVPLT</sequence>
<feature type="domain" description="Xylose isomerase-like TIM barrel" evidence="1">
    <location>
        <begin position="32"/>
        <end position="253"/>
    </location>
</feature>
<dbReference type="Proteomes" id="UP000270743">
    <property type="component" value="Unassembled WGS sequence"/>
</dbReference>
<dbReference type="PANTHER" id="PTHR12110:SF53">
    <property type="entry name" value="BLR5974 PROTEIN"/>
    <property type="match status" value="1"/>
</dbReference>
<gene>
    <name evidence="2" type="ORF">PARHAE_01926</name>
</gene>
<name>A0A447IMH1_9RHOB</name>
<keyword evidence="3" id="KW-1185">Reference proteome</keyword>